<organism evidence="2 3">
    <name type="scientific">Serendipita vermifera MAFF 305830</name>
    <dbReference type="NCBI Taxonomy" id="933852"/>
    <lineage>
        <taxon>Eukaryota</taxon>
        <taxon>Fungi</taxon>
        <taxon>Dikarya</taxon>
        <taxon>Basidiomycota</taxon>
        <taxon>Agaricomycotina</taxon>
        <taxon>Agaricomycetes</taxon>
        <taxon>Sebacinales</taxon>
        <taxon>Serendipitaceae</taxon>
        <taxon>Serendipita</taxon>
    </lineage>
</organism>
<keyword evidence="1" id="KW-0175">Coiled coil</keyword>
<evidence type="ECO:0000313" key="2">
    <source>
        <dbReference type="EMBL" id="KIM23312.1"/>
    </source>
</evidence>
<evidence type="ECO:0000313" key="3">
    <source>
        <dbReference type="Proteomes" id="UP000054097"/>
    </source>
</evidence>
<dbReference type="AlphaFoldDB" id="A0A0C2X1C8"/>
<accession>A0A0C2X1C8</accession>
<reference evidence="3" key="2">
    <citation type="submission" date="2015-01" db="EMBL/GenBank/DDBJ databases">
        <title>Evolutionary Origins and Diversification of the Mycorrhizal Mutualists.</title>
        <authorList>
            <consortium name="DOE Joint Genome Institute"/>
            <consortium name="Mycorrhizal Genomics Consortium"/>
            <person name="Kohler A."/>
            <person name="Kuo A."/>
            <person name="Nagy L.G."/>
            <person name="Floudas D."/>
            <person name="Copeland A."/>
            <person name="Barry K.W."/>
            <person name="Cichocki N."/>
            <person name="Veneault-Fourrey C."/>
            <person name="LaButti K."/>
            <person name="Lindquist E.A."/>
            <person name="Lipzen A."/>
            <person name="Lundell T."/>
            <person name="Morin E."/>
            <person name="Murat C."/>
            <person name="Riley R."/>
            <person name="Ohm R."/>
            <person name="Sun H."/>
            <person name="Tunlid A."/>
            <person name="Henrissat B."/>
            <person name="Grigoriev I.V."/>
            <person name="Hibbett D.S."/>
            <person name="Martin F."/>
        </authorList>
    </citation>
    <scope>NUCLEOTIDE SEQUENCE [LARGE SCALE GENOMIC DNA]</scope>
    <source>
        <strain evidence="3">MAFF 305830</strain>
    </source>
</reference>
<feature type="coiled-coil region" evidence="1">
    <location>
        <begin position="204"/>
        <end position="243"/>
    </location>
</feature>
<name>A0A0C2X1C8_SERVB</name>
<dbReference type="HOGENOM" id="CLU_309761_0_0_1"/>
<proteinExistence type="predicted"/>
<evidence type="ECO:0000256" key="1">
    <source>
        <dbReference type="SAM" id="Coils"/>
    </source>
</evidence>
<reference evidence="2 3" key="1">
    <citation type="submission" date="2014-04" db="EMBL/GenBank/DDBJ databases">
        <authorList>
            <consortium name="DOE Joint Genome Institute"/>
            <person name="Kuo A."/>
            <person name="Zuccaro A."/>
            <person name="Kohler A."/>
            <person name="Nagy L.G."/>
            <person name="Floudas D."/>
            <person name="Copeland A."/>
            <person name="Barry K.W."/>
            <person name="Cichocki N."/>
            <person name="Veneault-Fourrey C."/>
            <person name="LaButti K."/>
            <person name="Lindquist E.A."/>
            <person name="Lipzen A."/>
            <person name="Lundell T."/>
            <person name="Morin E."/>
            <person name="Murat C."/>
            <person name="Sun H."/>
            <person name="Tunlid A."/>
            <person name="Henrissat B."/>
            <person name="Grigoriev I.V."/>
            <person name="Hibbett D.S."/>
            <person name="Martin F."/>
            <person name="Nordberg H.P."/>
            <person name="Cantor M.N."/>
            <person name="Hua S.X."/>
        </authorList>
    </citation>
    <scope>NUCLEOTIDE SEQUENCE [LARGE SCALE GENOMIC DNA]</scope>
    <source>
        <strain evidence="2 3">MAFF 305830</strain>
    </source>
</reference>
<keyword evidence="3" id="KW-1185">Reference proteome</keyword>
<dbReference type="OrthoDB" id="3156427at2759"/>
<sequence length="951" mass="109076">MASKRDPLAELEGVAQCEELNAMFKSAFSSLQLIEPWREANIDHPRLQQIIQKIQGYTTVYFEAIRTSINTSQDGYWFSCDALELSSYLLDPETGPNDFQEYIEEMKIKANAAYRDSMTTLNKFRDVRKGLTEITKSIPREALVVPDGILEPFNRLLASQMGGERGFSLEIAIKEHKLEVLDMDKLLDDVDKFADWWSRKGLMLKAAERNASDLRSCKERLRVDMMQKRYTRIRDEYKQYEVQASLRLSIITDRFNDIYILQLFSFGAIIHKVRKLSRQKIQRDMIYLTREYKPNLGKTVTELGEDVYRMMLSLHEFQKALGGTNSSSFARVRKELKDQWEILRTCLQKCQKFALGVATIKNGFKEATRADLTNFLDSMRASAGEIQGISSTLKKFDMSSAFSKGRNSDGSATEIILFSTEGLQNDNLKSFVIDLMGVNKSLSEMDMALLRIKASIDILSQFWDNIYKRCDHLVKRLRVSRVPVETSIAKHTSVTWCNYREAIDKAVTSITNTHHAILMELCNYILDPDLSQNDRQDFSSGLERDSETSRDSFSETLARFADIRQSLNTFVDHIPKEVILNDRDFSRYFTRFYALSSSGANQGDSRVDVAIAGLRCEVSDMTTLSKAIDKFKRWCKEVEGTMKMAECSVNALSTEGSSEGGEQLRTAWGSVLKEYEYYKSLIVKIHDHWLEDISAATPNALASLEVSSPRRILNSIVYNAFKCMQIIEPWRRASSNNPALSKVILDICQFSSNYYDAIDISIDTAQNGYQFSDDVIELCGFLLNETIDIEELREYIDDMKSKAQDAWEECTAALTKFRKVRQDLLEIMKRVPKEVLEVDTTKPSIRIPCFGEQAGEERDMGLVDAVSELDLAIIDLGTLSTSVDRFVNWWADMETVLRNMEEKGSDLQPKKNKLRVRQLRKTWTGVREDYKQYKKKIIQLQDYYSSQLSDS</sequence>
<protein>
    <submittedName>
        <fullName evidence="2">Uncharacterized protein</fullName>
    </submittedName>
</protein>
<gene>
    <name evidence="2" type="ORF">M408DRAFT_28002</name>
</gene>
<dbReference type="EMBL" id="KN824339">
    <property type="protein sequence ID" value="KIM23312.1"/>
    <property type="molecule type" value="Genomic_DNA"/>
</dbReference>
<dbReference type="Proteomes" id="UP000054097">
    <property type="component" value="Unassembled WGS sequence"/>
</dbReference>